<keyword evidence="3 6" id="KW-0418">Kinase</keyword>
<dbReference type="Gene3D" id="2.60.200.40">
    <property type="match status" value="1"/>
</dbReference>
<keyword evidence="2" id="KW-0547">Nucleotide-binding</keyword>
<dbReference type="AlphaFoldDB" id="A0A9D9N067"/>
<dbReference type="InterPro" id="IPR045540">
    <property type="entry name" value="YegS/DAGK_C"/>
</dbReference>
<keyword evidence="1" id="KW-0808">Transferase</keyword>
<evidence type="ECO:0000256" key="1">
    <source>
        <dbReference type="ARBA" id="ARBA00022679"/>
    </source>
</evidence>
<evidence type="ECO:0000259" key="5">
    <source>
        <dbReference type="PROSITE" id="PS50146"/>
    </source>
</evidence>
<dbReference type="SUPFAM" id="SSF111331">
    <property type="entry name" value="NAD kinase/diacylglycerol kinase-like"/>
    <property type="match status" value="1"/>
</dbReference>
<dbReference type="InterPro" id="IPR017438">
    <property type="entry name" value="ATP-NAD_kinase_N"/>
</dbReference>
<dbReference type="Gene3D" id="3.40.50.10330">
    <property type="entry name" value="Probable inorganic polyphosphate/atp-NAD kinase, domain 1"/>
    <property type="match status" value="1"/>
</dbReference>
<dbReference type="GO" id="GO:0016301">
    <property type="term" value="F:kinase activity"/>
    <property type="evidence" value="ECO:0007669"/>
    <property type="project" value="UniProtKB-KW"/>
</dbReference>
<dbReference type="PANTHER" id="PTHR12358">
    <property type="entry name" value="SPHINGOSINE KINASE"/>
    <property type="match status" value="1"/>
</dbReference>
<protein>
    <submittedName>
        <fullName evidence="6">Diacylglycerol kinase family lipid kinase</fullName>
    </submittedName>
</protein>
<dbReference type="InterPro" id="IPR016064">
    <property type="entry name" value="NAD/diacylglycerol_kinase_sf"/>
</dbReference>
<dbReference type="GO" id="GO:0005524">
    <property type="term" value="F:ATP binding"/>
    <property type="evidence" value="ECO:0007669"/>
    <property type="project" value="UniProtKB-KW"/>
</dbReference>
<evidence type="ECO:0000313" key="7">
    <source>
        <dbReference type="Proteomes" id="UP000823617"/>
    </source>
</evidence>
<dbReference type="PANTHER" id="PTHR12358:SF106">
    <property type="entry name" value="LIPID KINASE YEGS"/>
    <property type="match status" value="1"/>
</dbReference>
<reference evidence="6" key="2">
    <citation type="journal article" date="2021" name="PeerJ">
        <title>Extensive microbial diversity within the chicken gut microbiome revealed by metagenomics and culture.</title>
        <authorList>
            <person name="Gilroy R."/>
            <person name="Ravi A."/>
            <person name="Getino M."/>
            <person name="Pursley I."/>
            <person name="Horton D.L."/>
            <person name="Alikhan N.F."/>
            <person name="Baker D."/>
            <person name="Gharbi K."/>
            <person name="Hall N."/>
            <person name="Watson M."/>
            <person name="Adriaenssens E.M."/>
            <person name="Foster-Nyarko E."/>
            <person name="Jarju S."/>
            <person name="Secka A."/>
            <person name="Antonio M."/>
            <person name="Oren A."/>
            <person name="Chaudhuri R.R."/>
            <person name="La Ragione R."/>
            <person name="Hildebrand F."/>
            <person name="Pallen M.J."/>
        </authorList>
    </citation>
    <scope>NUCLEOTIDE SEQUENCE</scope>
    <source>
        <strain evidence="6">B1-3475</strain>
    </source>
</reference>
<comment type="caution">
    <text evidence="6">The sequence shown here is derived from an EMBL/GenBank/DDBJ whole genome shotgun (WGS) entry which is preliminary data.</text>
</comment>
<evidence type="ECO:0000313" key="6">
    <source>
        <dbReference type="EMBL" id="MBO8455719.1"/>
    </source>
</evidence>
<dbReference type="Proteomes" id="UP000823617">
    <property type="component" value="Unassembled WGS sequence"/>
</dbReference>
<dbReference type="GO" id="GO:0005886">
    <property type="term" value="C:plasma membrane"/>
    <property type="evidence" value="ECO:0007669"/>
    <property type="project" value="TreeGrafter"/>
</dbReference>
<dbReference type="InterPro" id="IPR050187">
    <property type="entry name" value="Lipid_Phosphate_FormReg"/>
</dbReference>
<dbReference type="InterPro" id="IPR001206">
    <property type="entry name" value="Diacylglycerol_kinase_cat_dom"/>
</dbReference>
<evidence type="ECO:0000256" key="4">
    <source>
        <dbReference type="ARBA" id="ARBA00022840"/>
    </source>
</evidence>
<dbReference type="PROSITE" id="PS50146">
    <property type="entry name" value="DAGK"/>
    <property type="match status" value="1"/>
</dbReference>
<organism evidence="6 7">
    <name type="scientific">Candidatus Cryptobacteroides intestinigallinarum</name>
    <dbReference type="NCBI Taxonomy" id="2840767"/>
    <lineage>
        <taxon>Bacteria</taxon>
        <taxon>Pseudomonadati</taxon>
        <taxon>Bacteroidota</taxon>
        <taxon>Bacteroidia</taxon>
        <taxon>Bacteroidales</taxon>
        <taxon>Candidatus Cryptobacteroides</taxon>
    </lineage>
</organism>
<dbReference type="SMART" id="SM00046">
    <property type="entry name" value="DAGKc"/>
    <property type="match status" value="1"/>
</dbReference>
<accession>A0A9D9N067</accession>
<dbReference type="EMBL" id="JADIMK010000048">
    <property type="protein sequence ID" value="MBO8455719.1"/>
    <property type="molecule type" value="Genomic_DNA"/>
</dbReference>
<feature type="domain" description="DAGKc" evidence="5">
    <location>
        <begin position="3"/>
        <end position="153"/>
    </location>
</feature>
<reference evidence="6" key="1">
    <citation type="submission" date="2020-10" db="EMBL/GenBank/DDBJ databases">
        <authorList>
            <person name="Gilroy R."/>
        </authorList>
    </citation>
    <scope>NUCLEOTIDE SEQUENCE</scope>
    <source>
        <strain evidence="6">B1-3475</strain>
    </source>
</reference>
<name>A0A9D9N067_9BACT</name>
<evidence type="ECO:0000256" key="2">
    <source>
        <dbReference type="ARBA" id="ARBA00022741"/>
    </source>
</evidence>
<keyword evidence="4" id="KW-0067">ATP-binding</keyword>
<dbReference type="Pfam" id="PF00781">
    <property type="entry name" value="DAGK_cat"/>
    <property type="match status" value="1"/>
</dbReference>
<gene>
    <name evidence="6" type="ORF">IAC08_04885</name>
</gene>
<evidence type="ECO:0000256" key="3">
    <source>
        <dbReference type="ARBA" id="ARBA00022777"/>
    </source>
</evidence>
<dbReference type="Pfam" id="PF19279">
    <property type="entry name" value="YegS_C"/>
    <property type="match status" value="1"/>
</dbReference>
<proteinExistence type="predicted"/>
<sequence>MDNIEETWFIVVNPHAGSGRTAKEWGRIEKSLKDRGISYEYRLTDCKYHATEIVLSASREGFRRFVAVGGDGTIHEVLDGIMLFRDLFVTSDRSVQDNAFPSLSDFTIAVIPVGSGNDWIRGHNVPDDVEQTLDLIKSGSFSMQDVVKVTSDSGVSYMVNIGGVGFDARVCERVNSRKDMGKRGRLLYVWSLVYNFFHYKSVPLQINMDGKTIYSGLCFSIAVGTGKYSGGGLRQTPLAVSDDGYADVTVIPPLPFLKIACKIRRLFDGTFHKVKELTLGRFRTLEVRPLSESTEIVEVDGEIVGRIPVVFEVLREQIRVLHRFV</sequence>